<dbReference type="STRING" id="137246.A0A401S331"/>
<accession>A0A401S331</accession>
<proteinExistence type="predicted"/>
<reference evidence="1 2" key="1">
    <citation type="journal article" date="2018" name="Nat. Ecol. Evol.">
        <title>Shark genomes provide insights into elasmobranch evolution and the origin of vertebrates.</title>
        <authorList>
            <person name="Hara Y"/>
            <person name="Yamaguchi K"/>
            <person name="Onimaru K"/>
            <person name="Kadota M"/>
            <person name="Koyanagi M"/>
            <person name="Keeley SD"/>
            <person name="Tatsumi K"/>
            <person name="Tanaka K"/>
            <person name="Motone F"/>
            <person name="Kageyama Y"/>
            <person name="Nozu R"/>
            <person name="Adachi N"/>
            <person name="Nishimura O"/>
            <person name="Nakagawa R"/>
            <person name="Tanegashima C"/>
            <person name="Kiyatake I"/>
            <person name="Matsumoto R"/>
            <person name="Murakumo K"/>
            <person name="Nishida K"/>
            <person name="Terakita A"/>
            <person name="Kuratani S"/>
            <person name="Sato K"/>
            <person name="Hyodo S Kuraku.S."/>
        </authorList>
    </citation>
    <scope>NUCLEOTIDE SEQUENCE [LARGE SCALE GENOMIC DNA]</scope>
</reference>
<keyword evidence="2" id="KW-1185">Reference proteome</keyword>
<dbReference type="AlphaFoldDB" id="A0A401S331"/>
<protein>
    <submittedName>
        <fullName evidence="1">Uncharacterized protein</fullName>
    </submittedName>
</protein>
<dbReference type="Proteomes" id="UP000287033">
    <property type="component" value="Unassembled WGS sequence"/>
</dbReference>
<dbReference type="OrthoDB" id="10072401at2759"/>
<sequence length="152" mass="16868">MLVGRFAQRMDPPTACVPWRSPPHIQSRRNMPSNIDLEQNVIYSDVYALDEININKSIKRNAFGTRIQIKEVPIPQLYQKALHKVPGSPGAKGMRSVVVSAARKRQVAYDAGEHHGQSISQIEDAHIVTGHQAMSPSQLQYVPVASSASSEW</sequence>
<dbReference type="EMBL" id="BEZZ01000068">
    <property type="protein sequence ID" value="GCC24833.1"/>
    <property type="molecule type" value="Genomic_DNA"/>
</dbReference>
<evidence type="ECO:0000313" key="2">
    <source>
        <dbReference type="Proteomes" id="UP000287033"/>
    </source>
</evidence>
<gene>
    <name evidence="1" type="ORF">chiPu_0003235</name>
</gene>
<evidence type="ECO:0000313" key="1">
    <source>
        <dbReference type="EMBL" id="GCC24833.1"/>
    </source>
</evidence>
<name>A0A401S331_CHIPU</name>
<comment type="caution">
    <text evidence="1">The sequence shown here is derived from an EMBL/GenBank/DDBJ whole genome shotgun (WGS) entry which is preliminary data.</text>
</comment>
<organism evidence="1 2">
    <name type="scientific">Chiloscyllium punctatum</name>
    <name type="common">Brownbanded bambooshark</name>
    <name type="synonym">Hemiscyllium punctatum</name>
    <dbReference type="NCBI Taxonomy" id="137246"/>
    <lineage>
        <taxon>Eukaryota</taxon>
        <taxon>Metazoa</taxon>
        <taxon>Chordata</taxon>
        <taxon>Craniata</taxon>
        <taxon>Vertebrata</taxon>
        <taxon>Chondrichthyes</taxon>
        <taxon>Elasmobranchii</taxon>
        <taxon>Galeomorphii</taxon>
        <taxon>Galeoidea</taxon>
        <taxon>Orectolobiformes</taxon>
        <taxon>Hemiscylliidae</taxon>
        <taxon>Chiloscyllium</taxon>
    </lineage>
</organism>